<dbReference type="SUPFAM" id="SSF55347">
    <property type="entry name" value="Glyceraldehyde-3-phosphate dehydrogenase-like, C-terminal domain"/>
    <property type="match status" value="1"/>
</dbReference>
<dbReference type="EMBL" id="JARQZJ010000066">
    <property type="protein sequence ID" value="KAK9880772.1"/>
    <property type="molecule type" value="Genomic_DNA"/>
</dbReference>
<evidence type="ECO:0000259" key="11">
    <source>
        <dbReference type="Pfam" id="PF01408"/>
    </source>
</evidence>
<evidence type="ECO:0000313" key="14">
    <source>
        <dbReference type="Proteomes" id="UP001431783"/>
    </source>
</evidence>
<dbReference type="GO" id="GO:0047115">
    <property type="term" value="F:trans-1,2-dihydrobenzene-1,2-diol dehydrogenase activity"/>
    <property type="evidence" value="ECO:0007669"/>
    <property type="project" value="UniProtKB-EC"/>
</dbReference>
<dbReference type="Pfam" id="PF22725">
    <property type="entry name" value="GFO_IDH_MocA_C3"/>
    <property type="match status" value="1"/>
</dbReference>
<keyword evidence="14" id="KW-1185">Reference proteome</keyword>
<dbReference type="InterPro" id="IPR000683">
    <property type="entry name" value="Gfo/Idh/MocA-like_OxRdtase_N"/>
</dbReference>
<dbReference type="EC" id="1.1.1.179" evidence="4"/>
<evidence type="ECO:0000256" key="5">
    <source>
        <dbReference type="ARBA" id="ARBA00040603"/>
    </source>
</evidence>
<dbReference type="GO" id="GO:0000166">
    <property type="term" value="F:nucleotide binding"/>
    <property type="evidence" value="ECO:0007669"/>
    <property type="project" value="InterPro"/>
</dbReference>
<comment type="similarity">
    <text evidence="1">Belongs to the Gfo/Idh/MocA family.</text>
</comment>
<evidence type="ECO:0000256" key="2">
    <source>
        <dbReference type="ARBA" id="ARBA00023002"/>
    </source>
</evidence>
<reference evidence="13 14" key="1">
    <citation type="submission" date="2023-03" db="EMBL/GenBank/DDBJ databases">
        <title>Genome insight into feeding habits of ladybird beetles.</title>
        <authorList>
            <person name="Li H.-S."/>
            <person name="Huang Y.-H."/>
            <person name="Pang H."/>
        </authorList>
    </citation>
    <scope>NUCLEOTIDE SEQUENCE [LARGE SCALE GENOMIC DNA]</scope>
    <source>
        <strain evidence="13">SYSU_2023b</strain>
        <tissue evidence="13">Whole body</tissue>
    </source>
</reference>
<feature type="domain" description="GFO/IDH/MocA-like oxidoreductase" evidence="12">
    <location>
        <begin position="132"/>
        <end position="247"/>
    </location>
</feature>
<dbReference type="EC" id="1.3.1.20" evidence="3"/>
<evidence type="ECO:0000256" key="9">
    <source>
        <dbReference type="ARBA" id="ARBA00047423"/>
    </source>
</evidence>
<comment type="catalytic activity">
    <reaction evidence="9">
        <text>(1R,2R)-1,2-dihydrobenzene-1,2-diol + NADP(+) = catechol + NADPH + H(+)</text>
        <dbReference type="Rhea" id="RHEA:16729"/>
        <dbReference type="ChEBI" id="CHEBI:10702"/>
        <dbReference type="ChEBI" id="CHEBI:15378"/>
        <dbReference type="ChEBI" id="CHEBI:18135"/>
        <dbReference type="ChEBI" id="CHEBI:57783"/>
        <dbReference type="ChEBI" id="CHEBI:58349"/>
        <dbReference type="EC" id="1.3.1.20"/>
    </reaction>
</comment>
<name>A0AAW1UL08_9CUCU</name>
<dbReference type="GO" id="GO:0047837">
    <property type="term" value="F:D-xylose 1-dehydrogenase (NADP+) activity"/>
    <property type="evidence" value="ECO:0007669"/>
    <property type="project" value="UniProtKB-EC"/>
</dbReference>
<accession>A0AAW1UL08</accession>
<keyword evidence="2" id="KW-0560">Oxidoreductase</keyword>
<dbReference type="InterPro" id="IPR050984">
    <property type="entry name" value="Gfo/Idh/MocA_domain"/>
</dbReference>
<dbReference type="InterPro" id="IPR055170">
    <property type="entry name" value="GFO_IDH_MocA-like_dom"/>
</dbReference>
<evidence type="ECO:0000259" key="12">
    <source>
        <dbReference type="Pfam" id="PF22725"/>
    </source>
</evidence>
<gene>
    <name evidence="13" type="ORF">WA026_013093</name>
</gene>
<evidence type="ECO:0000256" key="10">
    <source>
        <dbReference type="ARBA" id="ARBA00049233"/>
    </source>
</evidence>
<dbReference type="PANTHER" id="PTHR22604">
    <property type="entry name" value="OXIDOREDUCTASES"/>
    <property type="match status" value="1"/>
</dbReference>
<dbReference type="InterPro" id="IPR036291">
    <property type="entry name" value="NAD(P)-bd_dom_sf"/>
</dbReference>
<comment type="catalytic activity">
    <reaction evidence="10">
        <text>D-xylose + NADP(+) = D-xylono-1,5-lactone + NADPH + H(+)</text>
        <dbReference type="Rhea" id="RHEA:22000"/>
        <dbReference type="ChEBI" id="CHEBI:15378"/>
        <dbReference type="ChEBI" id="CHEBI:15867"/>
        <dbReference type="ChEBI" id="CHEBI:53455"/>
        <dbReference type="ChEBI" id="CHEBI:57783"/>
        <dbReference type="ChEBI" id="CHEBI:58349"/>
        <dbReference type="EC" id="1.1.1.179"/>
    </reaction>
</comment>
<dbReference type="AlphaFoldDB" id="A0AAW1UL08"/>
<evidence type="ECO:0000256" key="4">
    <source>
        <dbReference type="ARBA" id="ARBA00038984"/>
    </source>
</evidence>
<evidence type="ECO:0000256" key="3">
    <source>
        <dbReference type="ARBA" id="ARBA00038853"/>
    </source>
</evidence>
<dbReference type="Pfam" id="PF01408">
    <property type="entry name" value="GFO_IDH_MocA"/>
    <property type="match status" value="1"/>
</dbReference>
<protein>
    <recommendedName>
        <fullName evidence="5">Trans-1,2-dihydrobenzene-1,2-diol dehydrogenase</fullName>
        <ecNumber evidence="4">1.1.1.179</ecNumber>
        <ecNumber evidence="3">1.3.1.20</ecNumber>
    </recommendedName>
    <alternativeName>
        <fullName evidence="8">D-xylose 1-dehydrogenase</fullName>
    </alternativeName>
    <alternativeName>
        <fullName evidence="7">D-xylose-NADP dehydrogenase</fullName>
    </alternativeName>
    <alternativeName>
        <fullName evidence="6">Dimeric dihydrodiol dehydrogenase</fullName>
    </alternativeName>
</protein>
<evidence type="ECO:0000256" key="7">
    <source>
        <dbReference type="ARBA" id="ARBA00042988"/>
    </source>
</evidence>
<dbReference type="Proteomes" id="UP001431783">
    <property type="component" value="Unassembled WGS sequence"/>
</dbReference>
<dbReference type="SUPFAM" id="SSF51735">
    <property type="entry name" value="NAD(P)-binding Rossmann-fold domains"/>
    <property type="match status" value="1"/>
</dbReference>
<dbReference type="Gene3D" id="3.40.50.720">
    <property type="entry name" value="NAD(P)-binding Rossmann-like Domain"/>
    <property type="match status" value="1"/>
</dbReference>
<feature type="domain" description="Gfo/Idh/MocA-like oxidoreductase N-terminal" evidence="11">
    <location>
        <begin position="4"/>
        <end position="121"/>
    </location>
</feature>
<sequence length="333" mass="37002">MAPLRWGVLGAGIIAHDYVTAMQIFPERHTVVVVGDGNLENAQKFAKDHNIPKAVKGDEAVVTDPDVDIVYIAYINTLHYAATKLALEHGKPVLCEKPFALNEKQTVELIQLAKTKKLFLMEAIWSRCFPIYKKIREIIDSGSIGDVMFLNANMGYSLQTKERIINKNLGGGALMDMGVYGLQFQQFVFRGLRPTKVVVNGTLTKTEVDGTSGVLITYPNGQLACIACSAEAELGNEAIIAGTKGILRIPHFWSPDTLITDEKTYTFELPQSEVPFVYENGSGMSYEADEVKRCLEEGKLECPLITLDETLELVKLRDMMRKSIGVKFNEDDF</sequence>
<evidence type="ECO:0000313" key="13">
    <source>
        <dbReference type="EMBL" id="KAK9880772.1"/>
    </source>
</evidence>
<dbReference type="PANTHER" id="PTHR22604:SF105">
    <property type="entry name" value="TRANS-1,2-DIHYDROBENZENE-1,2-DIOL DEHYDROGENASE"/>
    <property type="match status" value="1"/>
</dbReference>
<proteinExistence type="inferred from homology"/>
<comment type="caution">
    <text evidence="13">The sequence shown here is derived from an EMBL/GenBank/DDBJ whole genome shotgun (WGS) entry which is preliminary data.</text>
</comment>
<dbReference type="Gene3D" id="3.30.360.10">
    <property type="entry name" value="Dihydrodipicolinate Reductase, domain 2"/>
    <property type="match status" value="1"/>
</dbReference>
<evidence type="ECO:0000256" key="8">
    <source>
        <dbReference type="ARBA" id="ARBA00043025"/>
    </source>
</evidence>
<evidence type="ECO:0000256" key="1">
    <source>
        <dbReference type="ARBA" id="ARBA00010928"/>
    </source>
</evidence>
<organism evidence="13 14">
    <name type="scientific">Henosepilachna vigintioctopunctata</name>
    <dbReference type="NCBI Taxonomy" id="420089"/>
    <lineage>
        <taxon>Eukaryota</taxon>
        <taxon>Metazoa</taxon>
        <taxon>Ecdysozoa</taxon>
        <taxon>Arthropoda</taxon>
        <taxon>Hexapoda</taxon>
        <taxon>Insecta</taxon>
        <taxon>Pterygota</taxon>
        <taxon>Neoptera</taxon>
        <taxon>Endopterygota</taxon>
        <taxon>Coleoptera</taxon>
        <taxon>Polyphaga</taxon>
        <taxon>Cucujiformia</taxon>
        <taxon>Coccinelloidea</taxon>
        <taxon>Coccinellidae</taxon>
        <taxon>Epilachninae</taxon>
        <taxon>Epilachnini</taxon>
        <taxon>Henosepilachna</taxon>
    </lineage>
</organism>
<evidence type="ECO:0000256" key="6">
    <source>
        <dbReference type="ARBA" id="ARBA00042926"/>
    </source>
</evidence>